<feature type="coiled-coil region" evidence="1">
    <location>
        <begin position="614"/>
        <end position="669"/>
    </location>
</feature>
<feature type="compositionally biased region" description="Polar residues" evidence="2">
    <location>
        <begin position="150"/>
        <end position="161"/>
    </location>
</feature>
<sequence length="2900" mass="324271">MDKNKNRTDLLAAGRKKLQQFRQKKDSKGSVSHGKSSKRSGKSEQHEADVDADTDALSTTPIPTASSQVTERKIAPHDAPDLAVIDSSVPQSMGAGEPNMSLMHLREDQVTDVGEMQEADGLDLRQTDRSNGTKLEGDGHLPLSEHGESSETLSRMASVETSVEEASCEAEQTGKSGEVSASDGATLSDGFSASVLALHGADRNSEIDLEGDRPLPLSEHGEIAETLSRIASLETSMEEASHEVVQIGGSGEVSASDGGTLSAGFSASVLPVNEADRSSEVELEGYRQLPLSEHDESAETLSRIASVENSVKGASIEAEQMGESGEVCASDSVTLSAGFSASVLDLNKADRSSELEAEGDRQLPFSEHGETAETLPKIVSVETSMEEASHEAEQIGELVEVPASGDAILSDGFSASVFSLNEVDGISAVNPAMTNWQREEIVPGSSYEENSDMPFQSGDYGEGREEKTQDVTDGRTAAEGYDLQYLPDGSFTRESKILERPFETEMASSAGAQTVSPVADASAISLSQLKEVISRLNEEEFRFLLKSRELVSNAELGTCSLIFAENGFMDLLQRLKEELFLTHFTKDFFHLQLAEQSEQQMELDHQCHQLVDKISLLNASLNEFREKNQFLAEEFAQCRSELQVVTSGRVELEDQFHIAKAEVEELSSRACSLQSSLERSERDLLSLSTELADCKSLVADLQVENKNLDGTVVSVTEERKKLVEEKEFLFHENVKLSKELADIKNVVAALQFDNSNLIGSLSSLTVERMKLEEEKEHHSLENEKLSIELADCKGLVAALQVENTNLNGNIALVTQQRSKLEEDKEYLNLENERLASKLLALQEQSSAEHGERKKFEVDLKEVTMHLEQLTEENFHLHSSLDIFKATIREIASWQTQIPCQAGEAGNEISLEVRSRGHESGADYDSHQILRKQDGEVYSPVLEKPKSDGLAVELPPERFEQEVSDDSYSFVALKRHVEEAERILHKLEKAVEGVHSQAASFSRSAGKGSTPGVSKLIQAFESKGHVDEHGAEERALTENQSLADPFMVTKEQTGILRALLKQLVLEAEHATVLLKGERDQRNSADVIFRELRDEHEALKEHGDNLEAANIELGVLYEALKQHVGYIEARNGELGVLYESLKQQDINLKAENSELGEKLRGYQSKISELQSQFYDLQQGSNEATSVISNQLDSLQKEVTERVLLLEQDWDSTVAQILEIVGKLDDSVGEFFPLTISIGTHGGLDISSRVAASVNAATKVIEALQGKLQAAQTDHEAICTSYKELNEKCADLHGKNELANGILHKMQGRLMELVISSCGSVEESKRNIQIERALDPLDDSKYMTLLEQMQNSLDEKRQLESANNKLTAELINRVEEFEELKRRCLDPNTVHRLIEDVGSVLKLEEADINLDRTPTLHLELLVSLLVQKFKAADVQVGLSREEFASKVMEMTELQDKIHQLEALTFEHENEILILKDSLRLLEEALIAARSELLDKISELEQTEQRVSSIREKLSIAVAKGKGLVVQRDGLKQSLAETSSELDRCLQELQLKDSKIQEVETKLKTYSEAGERVEALESELSYIRNSATALRESFLLKDSVLQRIEEILEDLDLPEHFHSRDIIEKIDWLARSAAGNSVPLLEEIGWQGEKSSAGGGSYSDAAFVVSDAWKDDVQPSSNSGDDLRRKFEELQNRLYGLAEQNEMLEQSLMERNNLVQRLEELLDRIDMPLPFRSVEPEDRIEWLGKALSEAQHDRNSFQQKIDNFENYCGSLSADLEDSQHRVSDLEAHLEAVTQEREHLSERLEILTNEHEKLSSKTAEFELEKKKLQNEVDGLKEKLIEKLGNEEQIASIEGKISRLQDLVSDALQESGPKDLVSGSDIHCLEELLRKLIENYGILCSMNPVLGDVADRQHAENADATLAEARSIDTLDSREPNIAVLKKELEEAMCELVHVREEKDRYMDKQQSLVCEVEALSRKRDELQEILNQEEQKSASVREKFSVAVRKGKSLLQQRDGLKQTIEEKTTEVEHLKSEITHRENALAEYEQKFRDLSTFPERVEVLESECLVLRNRLTETEHYLQEKGHVLSMLLNTLNGIDVGDDVSSGDPVERLELLGKLFSDLRSAVACSDQELRKSRRAAELLLAELNEVQERNDVLQEELAKAANEVAELTKERDLAEAGKLEAISRLEKLSTVRSEERKNQLSEFMGIKSGLNQLRKGFRDANYLLADVFSKDLEYLHNLEVGIESCLKANNGEQVAVPLFSGSDAIISCSLDNKEMDSWSDSERHGHFDKNVEFEMCHFVAHHLHEFLTEIDDLKEKLSKHSVSLHEQDSSLSKLVAIVHGEMTSQKESFEAMKRDIVRIESIEREKDMELILLRRNIAVLYETCASSVMEIENRRIDLVGNIMAAADLGLNLKSTTFTEGELSFSGQAHFSSEESIRTMADRLVLAVRDFASLKAETVVGNQKEMKMTIANLQKELQEKDIQKERICMELVTQIKEAEAAATSYSLDLQSSKTRVHDLEKQVEVIEGERNLLEQRVKELEDTQAASTELQDRVRSLTGVLAAKDQEIEALMQALDEEEVQMDDLTNKIEDLEKVVQQKNLDLKNLEGSRGKALKKLSVTVTKFDELHHLSESLLAEVEKLQAQVLDRDAEISFLRQEVTRCTNDVLVASQMSSKRTLDEIHEFLTWFDSMIARVGVHDVHLDDKNSSDVHEHKEILQKKVISIISELEDLLAVAQSKDALLQVERSKVEELTRKEEFLEKSLGEKESRLNLLEGVGDERATSMTSEILEVEPMINKWTAPATSIAPQVRSLRKGNNDQVAIAIDMDPGSSGRLEDEDDDKVHGFKSLATSRIVPRFTRRLTDMIDGLWVSCDRALMRQPALRLGIIIYWAILHALLATLVV</sequence>
<evidence type="ECO:0000313" key="5">
    <source>
        <dbReference type="Proteomes" id="UP000327013"/>
    </source>
</evidence>
<feature type="coiled-coil region" evidence="1">
    <location>
        <begin position="969"/>
        <end position="996"/>
    </location>
</feature>
<feature type="coiled-coil region" evidence="1">
    <location>
        <begin position="1447"/>
        <end position="1558"/>
    </location>
</feature>
<feature type="coiled-coil region" evidence="1">
    <location>
        <begin position="1683"/>
        <end position="1864"/>
    </location>
</feature>
<dbReference type="OrthoDB" id="649641at2759"/>
<evidence type="ECO:0000256" key="2">
    <source>
        <dbReference type="SAM" id="MobiDB-lite"/>
    </source>
</evidence>
<evidence type="ECO:0000313" key="4">
    <source>
        <dbReference type="EMBL" id="KAE8056514.1"/>
    </source>
</evidence>
<dbReference type="SUPFAM" id="SSF57997">
    <property type="entry name" value="Tropomyosin"/>
    <property type="match status" value="1"/>
</dbReference>
<feature type="compositionally biased region" description="Basic and acidic residues" evidence="2">
    <location>
        <begin position="135"/>
        <end position="149"/>
    </location>
</feature>
<proteinExistence type="predicted"/>
<feature type="coiled-coil region" evidence="1">
    <location>
        <begin position="1932"/>
        <end position="2043"/>
    </location>
</feature>
<protein>
    <submittedName>
        <fullName evidence="4">Uncharacterized protein</fullName>
    </submittedName>
</protein>
<feature type="coiled-coil region" evidence="1">
    <location>
        <begin position="761"/>
        <end position="872"/>
    </location>
</feature>
<dbReference type="PANTHER" id="PTHR43939:SF50">
    <property type="entry name" value="NUCLEOPORIN"/>
    <property type="match status" value="1"/>
</dbReference>
<dbReference type="EMBL" id="CM017325">
    <property type="protein sequence ID" value="KAE8056513.1"/>
    <property type="molecule type" value="Genomic_DNA"/>
</dbReference>
<keyword evidence="3" id="KW-1133">Transmembrane helix</keyword>
<keyword evidence="5" id="KW-1185">Reference proteome</keyword>
<keyword evidence="1" id="KW-0175">Coiled coil</keyword>
<feature type="compositionally biased region" description="Polar residues" evidence="2">
    <location>
        <begin position="56"/>
        <end position="69"/>
    </location>
</feature>
<feature type="transmembrane region" description="Helical" evidence="3">
    <location>
        <begin position="2879"/>
        <end position="2899"/>
    </location>
</feature>
<feature type="coiled-coil region" evidence="1">
    <location>
        <begin position="2740"/>
        <end position="2767"/>
    </location>
</feature>
<feature type="region of interest" description="Disordered" evidence="2">
    <location>
        <begin position="443"/>
        <end position="472"/>
    </location>
</feature>
<keyword evidence="3" id="KW-0472">Membrane</keyword>
<keyword evidence="3" id="KW-0812">Transmembrane</keyword>
<evidence type="ECO:0000256" key="3">
    <source>
        <dbReference type="SAM" id="Phobius"/>
    </source>
</evidence>
<name>A0A5N6R9G3_9ROSI</name>
<evidence type="ECO:0000256" key="1">
    <source>
        <dbReference type="SAM" id="Coils"/>
    </source>
</evidence>
<feature type="coiled-coil region" evidence="1">
    <location>
        <begin position="2128"/>
        <end position="2176"/>
    </location>
</feature>
<organism evidence="4 5">
    <name type="scientific">Carpinus fangiana</name>
    <dbReference type="NCBI Taxonomy" id="176857"/>
    <lineage>
        <taxon>Eukaryota</taxon>
        <taxon>Viridiplantae</taxon>
        <taxon>Streptophyta</taxon>
        <taxon>Embryophyta</taxon>
        <taxon>Tracheophyta</taxon>
        <taxon>Spermatophyta</taxon>
        <taxon>Magnoliopsida</taxon>
        <taxon>eudicotyledons</taxon>
        <taxon>Gunneridae</taxon>
        <taxon>Pentapetalae</taxon>
        <taxon>rosids</taxon>
        <taxon>fabids</taxon>
        <taxon>Fagales</taxon>
        <taxon>Betulaceae</taxon>
        <taxon>Carpinus</taxon>
    </lineage>
</organism>
<gene>
    <name evidence="4" type="ORF">FH972_013282</name>
</gene>
<dbReference type="Proteomes" id="UP000327013">
    <property type="component" value="Chromosome 5"/>
</dbReference>
<reference evidence="4 5" key="1">
    <citation type="submission" date="2019-06" db="EMBL/GenBank/DDBJ databases">
        <title>A chromosomal-level reference genome of Carpinus fangiana (Coryloideae, Betulaceae).</title>
        <authorList>
            <person name="Yang X."/>
            <person name="Wang Z."/>
            <person name="Zhang L."/>
            <person name="Hao G."/>
            <person name="Liu J."/>
            <person name="Yang Y."/>
        </authorList>
    </citation>
    <scope>NUCLEOTIDE SEQUENCE [LARGE SCALE GENOMIC DNA]</scope>
    <source>
        <strain evidence="4">Cfa_2016G</strain>
        <tissue evidence="4">Leaf</tissue>
    </source>
</reference>
<accession>A0A5N6R9G3</accession>
<feature type="compositionally biased region" description="Basic and acidic residues" evidence="2">
    <location>
        <begin position="461"/>
        <end position="472"/>
    </location>
</feature>
<feature type="coiled-coil region" evidence="1">
    <location>
        <begin position="1339"/>
        <end position="1380"/>
    </location>
</feature>
<dbReference type="PANTHER" id="PTHR43939">
    <property type="entry name" value="COILED-COIL DOMAIN-CONTAINING PROTEIN 158"/>
    <property type="match status" value="1"/>
</dbReference>
<feature type="compositionally biased region" description="Basic and acidic residues" evidence="2">
    <location>
        <begin position="70"/>
        <end position="80"/>
    </location>
</feature>
<dbReference type="Gene3D" id="1.20.5.340">
    <property type="match status" value="1"/>
</dbReference>
<feature type="coiled-coil region" evidence="1">
    <location>
        <begin position="2461"/>
        <end position="2656"/>
    </location>
</feature>
<feature type="region of interest" description="Disordered" evidence="2">
    <location>
        <begin position="1"/>
        <end position="185"/>
    </location>
</feature>
<dbReference type="EMBL" id="CM017325">
    <property type="protein sequence ID" value="KAE8056514.1"/>
    <property type="molecule type" value="Genomic_DNA"/>
</dbReference>